<dbReference type="SUPFAM" id="SSF54211">
    <property type="entry name" value="Ribosomal protein S5 domain 2-like"/>
    <property type="match status" value="1"/>
</dbReference>
<reference evidence="16 17" key="1">
    <citation type="submission" date="2016-05" db="EMBL/GenBank/DDBJ databases">
        <title>A degradative enzymes factory behind the ericoid mycorrhizal symbiosis.</title>
        <authorList>
            <consortium name="DOE Joint Genome Institute"/>
            <person name="Martino E."/>
            <person name="Morin E."/>
            <person name="Grelet G."/>
            <person name="Kuo A."/>
            <person name="Kohler A."/>
            <person name="Daghino S."/>
            <person name="Barry K."/>
            <person name="Choi C."/>
            <person name="Cichocki N."/>
            <person name="Clum A."/>
            <person name="Copeland A."/>
            <person name="Hainaut M."/>
            <person name="Haridas S."/>
            <person name="Labutti K."/>
            <person name="Lindquist E."/>
            <person name="Lipzen A."/>
            <person name="Khouja H.-R."/>
            <person name="Murat C."/>
            <person name="Ohm R."/>
            <person name="Olson A."/>
            <person name="Spatafora J."/>
            <person name="Veneault-Fourrey C."/>
            <person name="Henrissat B."/>
            <person name="Grigoriev I."/>
            <person name="Martin F."/>
            <person name="Perotto S."/>
        </authorList>
    </citation>
    <scope>NUCLEOTIDE SEQUENCE [LARGE SCALE GENOMIC DNA]</scope>
    <source>
        <strain evidence="16 17">UAMH 7357</strain>
    </source>
</reference>
<feature type="coiled-coil region" evidence="13">
    <location>
        <begin position="321"/>
        <end position="351"/>
    </location>
</feature>
<evidence type="ECO:0000313" key="16">
    <source>
        <dbReference type="EMBL" id="PMD13669.1"/>
    </source>
</evidence>
<dbReference type="EC" id="3.4.21.-" evidence="8"/>
<dbReference type="GO" id="GO:0004252">
    <property type="term" value="F:serine-type endopeptidase activity"/>
    <property type="evidence" value="ECO:0007669"/>
    <property type="project" value="UniProtKB-UniRule"/>
</dbReference>
<dbReference type="AlphaFoldDB" id="A0A2J6PI63"/>
<keyword evidence="7 8" id="KW-0576">Peroxisome</keyword>
<accession>A0A2J6PI63</accession>
<dbReference type="FunFam" id="3.30.230.10:FF:000039">
    <property type="entry name" value="Lon protease homolog 2, peroxisomal"/>
    <property type="match status" value="1"/>
</dbReference>
<feature type="active site" evidence="8 10">
    <location>
        <position position="795"/>
    </location>
</feature>
<dbReference type="InterPro" id="IPR015947">
    <property type="entry name" value="PUA-like_sf"/>
</dbReference>
<feature type="short sequence motif" description="Microbody targeting signal" evidence="8">
    <location>
        <begin position="903"/>
        <end position="905"/>
    </location>
</feature>
<dbReference type="InterPro" id="IPR003593">
    <property type="entry name" value="AAA+_ATPase"/>
</dbReference>
<protein>
    <recommendedName>
        <fullName evidence="8">Lon protease homolog 2, peroxisomal</fullName>
        <ecNumber evidence="8">3.4.21.-</ecNumber>
    </recommendedName>
</protein>
<keyword evidence="4 8" id="KW-0378">Hydrolase</keyword>
<evidence type="ECO:0000256" key="9">
    <source>
        <dbReference type="PIRNR" id="PIRNR001174"/>
    </source>
</evidence>
<dbReference type="InterPro" id="IPR027065">
    <property type="entry name" value="Lon_Prtase"/>
</dbReference>
<keyword evidence="6 8" id="KW-0067">ATP-binding</keyword>
<sequence>MAPVKPITLPIIPLAKDTVLLPGIVLRIPVAGHRPDIPALLSSVYSRAASKSPSQRLDHVHIACVPLNSPFLSRNGQKLISQDGRSPQPKERLDIQPGSARKEDLFGYGVAAKISGVEGGGTGEFALIVEGVARLRLDKITQERPFFEAEVTYEYEEAIDGEDVTLQRLFAHLKQLSRELVTLLRLSSLLPRGTGSGLSPILARRLEQFIARKALQDAGILADFMANIVEASLEEKLQVLAAVDIKERLERAIELLQRQVGNIKNNVSITTFTSTTIPTNIELDKMNQINNQRMRRLGMSGGMPGMAGMGPPEDEQEPNEMDELQKKLDAAKLTAEAAKVAEREMRRLKKMSPAQAEYQVMRNYLENLAEIPWSATTEDQLGVDTLTRARKQLDDDHYGLDKVKKRLLEYLAVLKLKQSINEDVNAQVAKAEEEKSIEKVEILKSKRMIDKSPILLLVGPPGVGKTSLAKSVATALGRKFHRISLGGVRDEAEIRGHRRTYVAAMPGLIVQGLKKVGVSNPVFLLDEIDKVGTSNFHGDPSAAMLEVLDPEQNHSFVDHYVNIPIDLSKVLFIATANSLDTIPPPLLDRMETIYLSGYTTLEKRHIALQHLIPKQIRTNGLGDGQVEFNQDVVSKIIESYTRESGVRNLEREIGSVCRAKAVEYAEAKDAGHAERYKPQLTVEDIEEILGIEKYDEEIAEKTSRPGIVTGLVAYSSGGNGSILFIEVADMPGSGSVQLTGKLGDVLKESVEVALSWVKAHAYELGLTHDPSENIMKNRSIHVHCPSGAIPKDGPSAGVAHTIALISLFSGKAVPPTMAMTGEISLRGRITAVGGIKEKLIGALRAGVKTVLLPAQNRKDVKDLPQEVKDGLEIIHVRHIWEAMRHVWPEAHWPGEQNFAGIESQL</sequence>
<evidence type="ECO:0000256" key="5">
    <source>
        <dbReference type="ARBA" id="ARBA00022825"/>
    </source>
</evidence>
<evidence type="ECO:0000259" key="14">
    <source>
        <dbReference type="PROSITE" id="PS51786"/>
    </source>
</evidence>
<dbReference type="InterPro" id="IPR008269">
    <property type="entry name" value="Lon_proteolytic"/>
</dbReference>
<dbReference type="GO" id="GO:0016887">
    <property type="term" value="F:ATP hydrolysis activity"/>
    <property type="evidence" value="ECO:0007669"/>
    <property type="project" value="UniProtKB-UniRule"/>
</dbReference>
<dbReference type="InterPro" id="IPR004815">
    <property type="entry name" value="Lon_bac/euk-typ"/>
</dbReference>
<dbReference type="Gene3D" id="2.30.130.40">
    <property type="entry name" value="LON domain-like"/>
    <property type="match status" value="1"/>
</dbReference>
<keyword evidence="13" id="KW-0175">Coiled coil</keyword>
<dbReference type="SMART" id="SM00464">
    <property type="entry name" value="LON"/>
    <property type="match status" value="1"/>
</dbReference>
<dbReference type="CDD" id="cd19500">
    <property type="entry name" value="RecA-like_Lon"/>
    <property type="match status" value="1"/>
</dbReference>
<dbReference type="FunFam" id="1.20.5.5270:FF:000002">
    <property type="entry name" value="Lon protease homolog"/>
    <property type="match status" value="1"/>
</dbReference>
<evidence type="ECO:0000256" key="8">
    <source>
        <dbReference type="HAMAP-Rule" id="MF_03121"/>
    </source>
</evidence>
<evidence type="ECO:0000256" key="13">
    <source>
        <dbReference type="SAM" id="Coils"/>
    </source>
</evidence>
<feature type="domain" description="Lon N-terminal" evidence="15">
    <location>
        <begin position="9"/>
        <end position="260"/>
    </location>
</feature>
<dbReference type="GO" id="GO:0005524">
    <property type="term" value="F:ATP binding"/>
    <property type="evidence" value="ECO:0007669"/>
    <property type="project" value="UniProtKB-UniRule"/>
</dbReference>
<dbReference type="InterPro" id="IPR003111">
    <property type="entry name" value="Lon_prtase_N"/>
</dbReference>
<dbReference type="InterPro" id="IPR020568">
    <property type="entry name" value="Ribosomal_Su5_D2-typ_SF"/>
</dbReference>
<dbReference type="InterPro" id="IPR027501">
    <property type="entry name" value="Lonp2_euk"/>
</dbReference>
<dbReference type="PANTHER" id="PTHR10046">
    <property type="entry name" value="ATP DEPENDENT LON PROTEASE FAMILY MEMBER"/>
    <property type="match status" value="1"/>
</dbReference>
<evidence type="ECO:0000256" key="3">
    <source>
        <dbReference type="ARBA" id="ARBA00022741"/>
    </source>
</evidence>
<dbReference type="NCBIfam" id="TIGR00763">
    <property type="entry name" value="lon"/>
    <property type="match status" value="1"/>
</dbReference>
<dbReference type="GO" id="GO:0016558">
    <property type="term" value="P:protein import into peroxisome matrix"/>
    <property type="evidence" value="ECO:0007669"/>
    <property type="project" value="UniProtKB-UniRule"/>
</dbReference>
<proteinExistence type="inferred from homology"/>
<dbReference type="Gene3D" id="3.40.50.300">
    <property type="entry name" value="P-loop containing nucleotide triphosphate hydrolases"/>
    <property type="match status" value="1"/>
</dbReference>
<comment type="function">
    <text evidence="8">ATP-dependent serine protease that mediates the selective degradation of misfolded and unassembled polypeptides in the peroxisomal matrix. Necessary for type 2 peroxisome targeting signal (PTS2)-containing protein processing and facilitates peroxisome matrix protein import.</text>
</comment>
<dbReference type="Proteomes" id="UP000235672">
    <property type="component" value="Unassembled WGS sequence"/>
</dbReference>
<evidence type="ECO:0000256" key="7">
    <source>
        <dbReference type="ARBA" id="ARBA00023140"/>
    </source>
</evidence>
<dbReference type="Pfam" id="PF22667">
    <property type="entry name" value="Lon_lid"/>
    <property type="match status" value="1"/>
</dbReference>
<dbReference type="Pfam" id="PF02190">
    <property type="entry name" value="LON_substr_bdg"/>
    <property type="match status" value="1"/>
</dbReference>
<feature type="binding site" evidence="8 11">
    <location>
        <begin position="459"/>
        <end position="466"/>
    </location>
    <ligand>
        <name>ATP</name>
        <dbReference type="ChEBI" id="CHEBI:30616"/>
    </ligand>
</feature>
<dbReference type="InterPro" id="IPR046336">
    <property type="entry name" value="Lon_prtase_N_sf"/>
</dbReference>
<feature type="coiled-coil region" evidence="13">
    <location>
        <begin position="239"/>
        <end position="266"/>
    </location>
</feature>
<dbReference type="InterPro" id="IPR003959">
    <property type="entry name" value="ATPase_AAA_core"/>
</dbReference>
<feature type="domain" description="Lon proteolytic" evidence="14">
    <location>
        <begin position="702"/>
        <end position="889"/>
    </location>
</feature>
<dbReference type="PROSITE" id="PS51787">
    <property type="entry name" value="LON_N"/>
    <property type="match status" value="1"/>
</dbReference>
<dbReference type="InterPro" id="IPR014721">
    <property type="entry name" value="Ribsml_uS5_D2-typ_fold_subgr"/>
</dbReference>
<dbReference type="SUPFAM" id="SSF88697">
    <property type="entry name" value="PUA domain-like"/>
    <property type="match status" value="1"/>
</dbReference>
<evidence type="ECO:0000256" key="11">
    <source>
        <dbReference type="PIRSR" id="PIRSR001174-2"/>
    </source>
</evidence>
<dbReference type="Pfam" id="PF05362">
    <property type="entry name" value="Lon_C"/>
    <property type="match status" value="1"/>
</dbReference>
<dbReference type="GO" id="GO:0005782">
    <property type="term" value="C:peroxisomal matrix"/>
    <property type="evidence" value="ECO:0007669"/>
    <property type="project" value="UniProtKB-SubCell"/>
</dbReference>
<comment type="subcellular location">
    <subcellularLocation>
        <location evidence="1 8">Peroxisome matrix</location>
    </subcellularLocation>
</comment>
<keyword evidence="17" id="KW-1185">Reference proteome</keyword>
<keyword evidence="3 8" id="KW-0547">Nucleotide-binding</keyword>
<dbReference type="HAMAP" id="MF_03121">
    <property type="entry name" value="lonp2_euk"/>
    <property type="match status" value="1"/>
</dbReference>
<evidence type="ECO:0000256" key="10">
    <source>
        <dbReference type="PIRSR" id="PIRSR001174-1"/>
    </source>
</evidence>
<dbReference type="InterPro" id="IPR027417">
    <property type="entry name" value="P-loop_NTPase"/>
</dbReference>
<feature type="active site" evidence="8 10">
    <location>
        <position position="838"/>
    </location>
</feature>
<dbReference type="SMART" id="SM00382">
    <property type="entry name" value="AAA"/>
    <property type="match status" value="1"/>
</dbReference>
<dbReference type="Gene3D" id="1.10.8.60">
    <property type="match status" value="1"/>
</dbReference>
<dbReference type="SUPFAM" id="SSF52540">
    <property type="entry name" value="P-loop containing nucleoside triphosphate hydrolases"/>
    <property type="match status" value="1"/>
</dbReference>
<comment type="similarity">
    <text evidence="8 9 12">Belongs to the peptidase S16 family.</text>
</comment>
<evidence type="ECO:0000256" key="12">
    <source>
        <dbReference type="PROSITE-ProRule" id="PRU01122"/>
    </source>
</evidence>
<dbReference type="GO" id="GO:0006515">
    <property type="term" value="P:protein quality control for misfolded or incompletely synthesized proteins"/>
    <property type="evidence" value="ECO:0007669"/>
    <property type="project" value="UniProtKB-UniRule"/>
</dbReference>
<dbReference type="OrthoDB" id="2411602at2759"/>
<dbReference type="Gene3D" id="1.20.5.5270">
    <property type="match status" value="1"/>
</dbReference>
<dbReference type="PIRSF" id="PIRSF001174">
    <property type="entry name" value="Lon_proteas"/>
    <property type="match status" value="1"/>
</dbReference>
<feature type="coiled-coil region" evidence="13">
    <location>
        <begin position="414"/>
        <end position="441"/>
    </location>
</feature>
<dbReference type="Gene3D" id="3.30.230.10">
    <property type="match status" value="1"/>
</dbReference>
<organism evidence="16 17">
    <name type="scientific">Hyaloscypha hepaticicola</name>
    <dbReference type="NCBI Taxonomy" id="2082293"/>
    <lineage>
        <taxon>Eukaryota</taxon>
        <taxon>Fungi</taxon>
        <taxon>Dikarya</taxon>
        <taxon>Ascomycota</taxon>
        <taxon>Pezizomycotina</taxon>
        <taxon>Leotiomycetes</taxon>
        <taxon>Helotiales</taxon>
        <taxon>Hyaloscyphaceae</taxon>
        <taxon>Hyaloscypha</taxon>
    </lineage>
</organism>
<dbReference type="STRING" id="1745343.A0A2J6PI63"/>
<dbReference type="FunFam" id="1.10.8.60:FF:000091">
    <property type="entry name" value="Lon protease homolog 2, peroxisomal"/>
    <property type="match status" value="1"/>
</dbReference>
<dbReference type="PRINTS" id="PR00830">
    <property type="entry name" value="ENDOLAPTASE"/>
</dbReference>
<evidence type="ECO:0000256" key="4">
    <source>
        <dbReference type="ARBA" id="ARBA00022801"/>
    </source>
</evidence>
<dbReference type="InterPro" id="IPR054594">
    <property type="entry name" value="Lon_lid"/>
</dbReference>
<gene>
    <name evidence="16" type="ORF">NA56DRAFT_665426</name>
</gene>
<dbReference type="GO" id="GO:0016485">
    <property type="term" value="P:protein processing"/>
    <property type="evidence" value="ECO:0007669"/>
    <property type="project" value="UniProtKB-UniRule"/>
</dbReference>
<evidence type="ECO:0000256" key="1">
    <source>
        <dbReference type="ARBA" id="ARBA00004253"/>
    </source>
</evidence>
<evidence type="ECO:0000313" key="17">
    <source>
        <dbReference type="Proteomes" id="UP000235672"/>
    </source>
</evidence>
<name>A0A2J6PI63_9HELO</name>
<evidence type="ECO:0000256" key="6">
    <source>
        <dbReference type="ARBA" id="ARBA00022840"/>
    </source>
</evidence>
<evidence type="ECO:0000259" key="15">
    <source>
        <dbReference type="PROSITE" id="PS51787"/>
    </source>
</evidence>
<dbReference type="Pfam" id="PF00004">
    <property type="entry name" value="AAA"/>
    <property type="match status" value="1"/>
</dbReference>
<dbReference type="PROSITE" id="PS51786">
    <property type="entry name" value="LON_PROTEOLYTIC"/>
    <property type="match status" value="1"/>
</dbReference>
<dbReference type="GO" id="GO:0004176">
    <property type="term" value="F:ATP-dependent peptidase activity"/>
    <property type="evidence" value="ECO:0007669"/>
    <property type="project" value="UniProtKB-UniRule"/>
</dbReference>
<keyword evidence="2 8" id="KW-0645">Protease</keyword>
<evidence type="ECO:0000256" key="2">
    <source>
        <dbReference type="ARBA" id="ARBA00022670"/>
    </source>
</evidence>
<dbReference type="EMBL" id="KZ613529">
    <property type="protein sequence ID" value="PMD13669.1"/>
    <property type="molecule type" value="Genomic_DNA"/>
</dbReference>
<dbReference type="Gene3D" id="1.20.58.1480">
    <property type="match status" value="1"/>
</dbReference>
<keyword evidence="5 8" id="KW-0720">Serine protease</keyword>